<dbReference type="PANTHER" id="PTHR21666:SF289">
    <property type="entry name" value="L-ALA--D-GLU ENDOPEPTIDASE"/>
    <property type="match status" value="1"/>
</dbReference>
<evidence type="ECO:0000313" key="4">
    <source>
        <dbReference type="Proteomes" id="UP000093501"/>
    </source>
</evidence>
<feature type="domain" description="M23ase beta-sheet core" evidence="2">
    <location>
        <begin position="51"/>
        <end position="142"/>
    </location>
</feature>
<dbReference type="InterPro" id="IPR050570">
    <property type="entry name" value="Cell_wall_metabolism_enzyme"/>
</dbReference>
<dbReference type="PANTHER" id="PTHR21666">
    <property type="entry name" value="PEPTIDASE-RELATED"/>
    <property type="match status" value="1"/>
</dbReference>
<keyword evidence="4" id="KW-1185">Reference proteome</keyword>
<name>A0A1C0AI91_9ACTN</name>
<dbReference type="GO" id="GO:0004222">
    <property type="term" value="F:metalloendopeptidase activity"/>
    <property type="evidence" value="ECO:0007669"/>
    <property type="project" value="TreeGrafter"/>
</dbReference>
<evidence type="ECO:0000256" key="1">
    <source>
        <dbReference type="ARBA" id="ARBA00022729"/>
    </source>
</evidence>
<keyword evidence="1" id="KW-0732">Signal</keyword>
<organism evidence="3 4">
    <name type="scientific">Tessaracoccus lapidicaptus</name>
    <dbReference type="NCBI Taxonomy" id="1427523"/>
    <lineage>
        <taxon>Bacteria</taxon>
        <taxon>Bacillati</taxon>
        <taxon>Actinomycetota</taxon>
        <taxon>Actinomycetes</taxon>
        <taxon>Propionibacteriales</taxon>
        <taxon>Propionibacteriaceae</taxon>
        <taxon>Tessaracoccus</taxon>
    </lineage>
</organism>
<proteinExistence type="predicted"/>
<protein>
    <recommendedName>
        <fullName evidence="2">M23ase beta-sheet core domain-containing protein</fullName>
    </recommendedName>
</protein>
<feature type="domain" description="M23ase beta-sheet core" evidence="2">
    <location>
        <begin position="200"/>
        <end position="294"/>
    </location>
</feature>
<reference evidence="4" key="1">
    <citation type="submission" date="2016-07" db="EMBL/GenBank/DDBJ databases">
        <authorList>
            <person name="Florea S."/>
            <person name="Webb J.S."/>
            <person name="Jaromczyk J."/>
            <person name="Schardl C.L."/>
        </authorList>
    </citation>
    <scope>NUCLEOTIDE SEQUENCE [LARGE SCALE GENOMIC DNA]</scope>
    <source>
        <strain evidence="4">IPBSL-7</strain>
    </source>
</reference>
<dbReference type="InterPro" id="IPR016047">
    <property type="entry name" value="M23ase_b-sheet_dom"/>
</dbReference>
<dbReference type="Proteomes" id="UP000093501">
    <property type="component" value="Unassembled WGS sequence"/>
</dbReference>
<evidence type="ECO:0000259" key="2">
    <source>
        <dbReference type="Pfam" id="PF01551"/>
    </source>
</evidence>
<dbReference type="RefSeq" id="WP_068752557.1">
    <property type="nucleotide sequence ID" value="NZ_LR214441.1"/>
</dbReference>
<dbReference type="SUPFAM" id="SSF51261">
    <property type="entry name" value="Duplicated hybrid motif"/>
    <property type="match status" value="2"/>
</dbReference>
<evidence type="ECO:0000313" key="3">
    <source>
        <dbReference type="EMBL" id="OCL31780.1"/>
    </source>
</evidence>
<gene>
    <name evidence="3" type="ORF">BCR15_09160</name>
</gene>
<sequence length="299" mass="30506">MRRLLITVLLALALTAPGAGAAVADGFVLDRPLTGAVTRGFDTLASRYAAGHRGVDLAGRAGATVASAAAGRVYFAGSVAGVGTVSVDHGNGWRTTYQPVRATVAKGDVVGAGDPIGTLLAGHCATACLHWGLTDGVDHLDPLQYAATPTIRLLPHGAMPRTPPPLAAARVAAVGGRPVAGRITSGFGTRRHPVTGVVKLHDGVDLAAACGTPVAAPADGVVVDASFHAAYGFRVRIDHGAGLQMAYTHLPGLEVREGQRVAAGERIGRVGSTGLSTGCHLHWMAWRDGDLIDPLTLGR</sequence>
<accession>A0A1C0AI91</accession>
<dbReference type="InterPro" id="IPR011055">
    <property type="entry name" value="Dup_hybrid_motif"/>
</dbReference>
<dbReference type="Pfam" id="PF01551">
    <property type="entry name" value="Peptidase_M23"/>
    <property type="match status" value="2"/>
</dbReference>
<dbReference type="EMBL" id="MBQD01000025">
    <property type="protein sequence ID" value="OCL31780.1"/>
    <property type="molecule type" value="Genomic_DNA"/>
</dbReference>
<comment type="caution">
    <text evidence="3">The sequence shown here is derived from an EMBL/GenBank/DDBJ whole genome shotgun (WGS) entry which is preliminary data.</text>
</comment>
<dbReference type="CDD" id="cd12797">
    <property type="entry name" value="M23_peptidase"/>
    <property type="match status" value="2"/>
</dbReference>
<dbReference type="AlphaFoldDB" id="A0A1C0AI91"/>
<dbReference type="Gene3D" id="2.70.70.10">
    <property type="entry name" value="Glucose Permease (Domain IIA)"/>
    <property type="match status" value="2"/>
</dbReference>